<dbReference type="InterPro" id="IPR014044">
    <property type="entry name" value="CAP_dom"/>
</dbReference>
<dbReference type="SMART" id="SM00198">
    <property type="entry name" value="SCP"/>
    <property type="match status" value="1"/>
</dbReference>
<dbReference type="Gramene" id="LPERR05G23760.1">
    <property type="protein sequence ID" value="LPERR05G23760.1"/>
    <property type="gene ID" value="LPERR05G23760"/>
</dbReference>
<proteinExistence type="predicted"/>
<dbReference type="STRING" id="77586.A0A0D9WKL1"/>
<dbReference type="Gene3D" id="3.40.33.10">
    <property type="entry name" value="CAP"/>
    <property type="match status" value="1"/>
</dbReference>
<dbReference type="AlphaFoldDB" id="A0A0D9WKL1"/>
<organism evidence="3 4">
    <name type="scientific">Leersia perrieri</name>
    <dbReference type="NCBI Taxonomy" id="77586"/>
    <lineage>
        <taxon>Eukaryota</taxon>
        <taxon>Viridiplantae</taxon>
        <taxon>Streptophyta</taxon>
        <taxon>Embryophyta</taxon>
        <taxon>Tracheophyta</taxon>
        <taxon>Spermatophyta</taxon>
        <taxon>Magnoliopsida</taxon>
        <taxon>Liliopsida</taxon>
        <taxon>Poales</taxon>
        <taxon>Poaceae</taxon>
        <taxon>BOP clade</taxon>
        <taxon>Oryzoideae</taxon>
        <taxon>Oryzeae</taxon>
        <taxon>Oryzinae</taxon>
        <taxon>Leersia</taxon>
    </lineage>
</organism>
<reference evidence="4" key="2">
    <citation type="submission" date="2013-12" db="EMBL/GenBank/DDBJ databases">
        <authorList>
            <person name="Yu Y."/>
            <person name="Lee S."/>
            <person name="de Baynast K."/>
            <person name="Wissotski M."/>
            <person name="Liu L."/>
            <person name="Talag J."/>
            <person name="Goicoechea J."/>
            <person name="Angelova A."/>
            <person name="Jetty R."/>
            <person name="Kudrna D."/>
            <person name="Golser W."/>
            <person name="Rivera L."/>
            <person name="Zhang J."/>
            <person name="Wing R."/>
        </authorList>
    </citation>
    <scope>NUCLEOTIDE SEQUENCE</scope>
</reference>
<dbReference type="Pfam" id="PF00188">
    <property type="entry name" value="CAP"/>
    <property type="match status" value="1"/>
</dbReference>
<reference evidence="3 4" key="1">
    <citation type="submission" date="2012-08" db="EMBL/GenBank/DDBJ databases">
        <title>Oryza genome evolution.</title>
        <authorList>
            <person name="Wing R.A."/>
        </authorList>
    </citation>
    <scope>NUCLEOTIDE SEQUENCE</scope>
</reference>
<feature type="signal peptide" evidence="1">
    <location>
        <begin position="1"/>
        <end position="23"/>
    </location>
</feature>
<dbReference type="eggNOG" id="KOG3017">
    <property type="taxonomic scope" value="Eukaryota"/>
</dbReference>
<evidence type="ECO:0000256" key="1">
    <source>
        <dbReference type="SAM" id="SignalP"/>
    </source>
</evidence>
<evidence type="ECO:0000259" key="2">
    <source>
        <dbReference type="SMART" id="SM00198"/>
    </source>
</evidence>
<dbReference type="SUPFAM" id="SSF55797">
    <property type="entry name" value="PR-1-like"/>
    <property type="match status" value="1"/>
</dbReference>
<dbReference type="InterPro" id="IPR001283">
    <property type="entry name" value="CRISP-related"/>
</dbReference>
<sequence length="190" mass="21008">MAMATSVALLVLVLIPFYAVARAEPRNLAQGYGGGGSNSNSSAAGVSPTNGMGWYKGMTREFVNGHNAIRARYGAKPLKWDKKLARQARRWSDTMRTDCVLRHSTGSDFAESLYIGRSGWKAMAHNAMDTWAGNEERIYDPVTRACKDGLAFKACGHFAFMVDPRFTRMGCARSECFNQAGVFITCNYYF</sequence>
<accession>A0A0D9WKL1</accession>
<reference evidence="3" key="3">
    <citation type="submission" date="2015-04" db="UniProtKB">
        <authorList>
            <consortium name="EnsemblPlants"/>
        </authorList>
    </citation>
    <scope>IDENTIFICATION</scope>
</reference>
<dbReference type="PANTHER" id="PTHR10334">
    <property type="entry name" value="CYSTEINE-RICH SECRETORY PROTEIN-RELATED"/>
    <property type="match status" value="1"/>
</dbReference>
<dbReference type="Proteomes" id="UP000032180">
    <property type="component" value="Chromosome 5"/>
</dbReference>
<feature type="domain" description="SCP" evidence="2">
    <location>
        <begin position="57"/>
        <end position="190"/>
    </location>
</feature>
<keyword evidence="1" id="KW-0732">Signal</keyword>
<dbReference type="HOGENOM" id="CLU_1350770_0_0_1"/>
<feature type="chain" id="PRO_5002349259" description="SCP domain-containing protein" evidence="1">
    <location>
        <begin position="24"/>
        <end position="190"/>
    </location>
</feature>
<evidence type="ECO:0000313" key="4">
    <source>
        <dbReference type="Proteomes" id="UP000032180"/>
    </source>
</evidence>
<dbReference type="InterPro" id="IPR035940">
    <property type="entry name" value="CAP_sf"/>
</dbReference>
<dbReference type="EnsemblPlants" id="LPERR05G23760.1">
    <property type="protein sequence ID" value="LPERR05G23760.1"/>
    <property type="gene ID" value="LPERR05G23760"/>
</dbReference>
<name>A0A0D9WKL1_9ORYZ</name>
<keyword evidence="4" id="KW-1185">Reference proteome</keyword>
<protein>
    <recommendedName>
        <fullName evidence="2">SCP domain-containing protein</fullName>
    </recommendedName>
</protein>
<evidence type="ECO:0000313" key="3">
    <source>
        <dbReference type="EnsemblPlants" id="LPERR05G23760.1"/>
    </source>
</evidence>